<proteinExistence type="predicted"/>
<keyword evidence="2" id="KW-1185">Reference proteome</keyword>
<gene>
    <name evidence="1" type="ORF">Tc00.1047053510021.190</name>
</gene>
<dbReference type="Proteomes" id="UP000002296">
    <property type="component" value="Unassembled WGS sequence"/>
</dbReference>
<dbReference type="PaxDb" id="353153-Q4DUY2"/>
<evidence type="ECO:0000313" key="1">
    <source>
        <dbReference type="EMBL" id="EAN96343.1"/>
    </source>
</evidence>
<dbReference type="AlphaFoldDB" id="Q4DUY2"/>
<evidence type="ECO:0000313" key="2">
    <source>
        <dbReference type="Proteomes" id="UP000002296"/>
    </source>
</evidence>
<accession>Q4DUY2</accession>
<comment type="caution">
    <text evidence="1">The sequence shown here is derived from an EMBL/GenBank/DDBJ whole genome shotgun (WGS) entry which is preliminary data.</text>
</comment>
<dbReference type="RefSeq" id="XP_818194.1">
    <property type="nucleotide sequence ID" value="XM_813101.1"/>
</dbReference>
<dbReference type="GeneID" id="3550364"/>
<dbReference type="KEGG" id="tcr:510021.190"/>
<reference evidence="1 2" key="1">
    <citation type="journal article" date="2005" name="Science">
        <title>The genome sequence of Trypanosoma cruzi, etiologic agent of Chagas disease.</title>
        <authorList>
            <person name="El-Sayed N.M."/>
            <person name="Myler P.J."/>
            <person name="Bartholomeu D.C."/>
            <person name="Nilsson D."/>
            <person name="Aggarwal G."/>
            <person name="Tran A.N."/>
            <person name="Ghedin E."/>
            <person name="Worthey E.A."/>
            <person name="Delcher A.L."/>
            <person name="Blandin G."/>
            <person name="Westenberger S.J."/>
            <person name="Caler E."/>
            <person name="Cerqueira G.C."/>
            <person name="Branche C."/>
            <person name="Haas B."/>
            <person name="Anupama A."/>
            <person name="Arner E."/>
            <person name="Aslund L."/>
            <person name="Attipoe P."/>
            <person name="Bontempi E."/>
            <person name="Bringaud F."/>
            <person name="Burton P."/>
            <person name="Cadag E."/>
            <person name="Campbell D.A."/>
            <person name="Carrington M."/>
            <person name="Crabtree J."/>
            <person name="Darban H."/>
            <person name="da Silveira J.F."/>
            <person name="de Jong P."/>
            <person name="Edwards K."/>
            <person name="Englund P.T."/>
            <person name="Fazelina G."/>
            <person name="Feldblyum T."/>
            <person name="Ferella M."/>
            <person name="Frasch A.C."/>
            <person name="Gull K."/>
            <person name="Horn D."/>
            <person name="Hou L."/>
            <person name="Huang Y."/>
            <person name="Kindlund E."/>
            <person name="Klingbeil M."/>
            <person name="Kluge S."/>
            <person name="Koo H."/>
            <person name="Lacerda D."/>
            <person name="Levin M.J."/>
            <person name="Lorenzi H."/>
            <person name="Louie T."/>
            <person name="Machado C.R."/>
            <person name="McCulloch R."/>
            <person name="McKenna A."/>
            <person name="Mizuno Y."/>
            <person name="Mottram J.C."/>
            <person name="Nelson S."/>
            <person name="Ochaya S."/>
            <person name="Osoegawa K."/>
            <person name="Pai G."/>
            <person name="Parsons M."/>
            <person name="Pentony M."/>
            <person name="Pettersson U."/>
            <person name="Pop M."/>
            <person name="Ramirez J.L."/>
            <person name="Rinta J."/>
            <person name="Robertson L."/>
            <person name="Salzberg S.L."/>
            <person name="Sanchez D.O."/>
            <person name="Seyler A."/>
            <person name="Sharma R."/>
            <person name="Shetty J."/>
            <person name="Simpson A.J."/>
            <person name="Sisk E."/>
            <person name="Tammi M.T."/>
            <person name="Tarleton R."/>
            <person name="Teixeira S."/>
            <person name="Van Aken S."/>
            <person name="Vogt C."/>
            <person name="Ward P.N."/>
            <person name="Wickstead B."/>
            <person name="Wortman J."/>
            <person name="White O."/>
            <person name="Fraser C.M."/>
            <person name="Stuart K.D."/>
            <person name="Andersson B."/>
        </authorList>
    </citation>
    <scope>NUCLEOTIDE SEQUENCE [LARGE SCALE GENOMIC DNA]</scope>
    <source>
        <strain evidence="1 2">CL Brener</strain>
    </source>
</reference>
<dbReference type="EMBL" id="AAHK01000158">
    <property type="protein sequence ID" value="EAN96343.1"/>
    <property type="molecule type" value="Genomic_DNA"/>
</dbReference>
<organism evidence="1 2">
    <name type="scientific">Trypanosoma cruzi (strain CL Brener)</name>
    <dbReference type="NCBI Taxonomy" id="353153"/>
    <lineage>
        <taxon>Eukaryota</taxon>
        <taxon>Discoba</taxon>
        <taxon>Euglenozoa</taxon>
        <taxon>Kinetoplastea</taxon>
        <taxon>Metakinetoplastina</taxon>
        <taxon>Trypanosomatida</taxon>
        <taxon>Trypanosomatidae</taxon>
        <taxon>Trypanosoma</taxon>
        <taxon>Schizotrypanum</taxon>
    </lineage>
</organism>
<sequence>MFFSLTYAMHHLIHVTPRLVALLLFVMMSAMRFVGGCIALSLTYPSFLDDLLRTYGAWASLVTVRDACLRAQDASRMYGVVCEDRWVTIRIQASSTDCEGSIRHCGFFWCCTKNLLDGAFVFNLLGLLWEKVGV</sequence>
<dbReference type="InParanoid" id="Q4DUY2"/>
<name>Q4DUY2_TRYCC</name>
<protein>
    <submittedName>
        <fullName evidence="1">Uncharacterized protein</fullName>
    </submittedName>
</protein>